<dbReference type="AlphaFoldDB" id="A0A016VLW5"/>
<proteinExistence type="predicted"/>
<feature type="signal peptide" evidence="2">
    <location>
        <begin position="1"/>
        <end position="18"/>
    </location>
</feature>
<comment type="caution">
    <text evidence="3">The sequence shown here is derived from an EMBL/GenBank/DDBJ whole genome shotgun (WGS) entry which is preliminary data.</text>
</comment>
<evidence type="ECO:0000256" key="2">
    <source>
        <dbReference type="SAM" id="SignalP"/>
    </source>
</evidence>
<organism evidence="3 4">
    <name type="scientific">Ancylostoma ceylanicum</name>
    <dbReference type="NCBI Taxonomy" id="53326"/>
    <lineage>
        <taxon>Eukaryota</taxon>
        <taxon>Metazoa</taxon>
        <taxon>Ecdysozoa</taxon>
        <taxon>Nematoda</taxon>
        <taxon>Chromadorea</taxon>
        <taxon>Rhabditida</taxon>
        <taxon>Rhabditina</taxon>
        <taxon>Rhabditomorpha</taxon>
        <taxon>Strongyloidea</taxon>
        <taxon>Ancylostomatidae</taxon>
        <taxon>Ancylostomatinae</taxon>
        <taxon>Ancylostoma</taxon>
    </lineage>
</organism>
<feature type="region of interest" description="Disordered" evidence="1">
    <location>
        <begin position="21"/>
        <end position="43"/>
    </location>
</feature>
<keyword evidence="4" id="KW-1185">Reference proteome</keyword>
<dbReference type="Proteomes" id="UP000024635">
    <property type="component" value="Unassembled WGS sequence"/>
</dbReference>
<keyword evidence="2" id="KW-0732">Signal</keyword>
<reference evidence="4" key="1">
    <citation type="journal article" date="2015" name="Nat. Genet.">
        <title>The genome and transcriptome of the zoonotic hookworm Ancylostoma ceylanicum identify infection-specific gene families.</title>
        <authorList>
            <person name="Schwarz E.M."/>
            <person name="Hu Y."/>
            <person name="Antoshechkin I."/>
            <person name="Miller M.M."/>
            <person name="Sternberg P.W."/>
            <person name="Aroian R.V."/>
        </authorList>
    </citation>
    <scope>NUCLEOTIDE SEQUENCE</scope>
    <source>
        <strain evidence="4">HY135</strain>
    </source>
</reference>
<name>A0A016VLW5_9BILA</name>
<evidence type="ECO:0000256" key="1">
    <source>
        <dbReference type="SAM" id="MobiDB-lite"/>
    </source>
</evidence>
<dbReference type="EMBL" id="JARK01001344">
    <property type="protein sequence ID" value="EYC27763.1"/>
    <property type="molecule type" value="Genomic_DNA"/>
</dbReference>
<protein>
    <submittedName>
        <fullName evidence="3">Uncharacterized protein</fullName>
    </submittedName>
</protein>
<accession>A0A016VLW5</accession>
<feature type="chain" id="PRO_5001490302" evidence="2">
    <location>
        <begin position="19"/>
        <end position="80"/>
    </location>
</feature>
<sequence length="80" mass="8643">MRELTIILLALVIAVVIASKETEGTKDPSSRSSSEEEKAVEASGEEALKKIEVAGNDAACLLYTEQRMLIKLICFSCIIA</sequence>
<evidence type="ECO:0000313" key="3">
    <source>
        <dbReference type="EMBL" id="EYC27763.1"/>
    </source>
</evidence>
<gene>
    <name evidence="3" type="primary">Acey_s0008.g17</name>
    <name evidence="3" type="ORF">Y032_0008g17</name>
</gene>
<evidence type="ECO:0000313" key="4">
    <source>
        <dbReference type="Proteomes" id="UP000024635"/>
    </source>
</evidence>